<dbReference type="SUPFAM" id="SSF55781">
    <property type="entry name" value="GAF domain-like"/>
    <property type="match status" value="1"/>
</dbReference>
<dbReference type="InterPro" id="IPR003018">
    <property type="entry name" value="GAF"/>
</dbReference>
<reference evidence="4 5" key="1">
    <citation type="submission" date="2014-05" db="EMBL/GenBank/DDBJ databases">
        <title>Draft Genome Sequence of Nitratireductor basaltis Strain UMTGB225, A Marine Bacterium Isolated from Green Barrel Tunicate.</title>
        <authorList>
            <person name="Gan H.Y."/>
        </authorList>
    </citation>
    <scope>NUCLEOTIDE SEQUENCE [LARGE SCALE GENOMIC DNA]</scope>
    <source>
        <strain evidence="4 5">UMTGB225</strain>
    </source>
</reference>
<dbReference type="Gene3D" id="3.30.450.40">
    <property type="match status" value="1"/>
</dbReference>
<dbReference type="InterPro" id="IPR003594">
    <property type="entry name" value="HATPase_dom"/>
</dbReference>
<dbReference type="EC" id="2.7.13.3" evidence="2"/>
<dbReference type="AlphaFoldDB" id="A0A084U9F9"/>
<dbReference type="Pfam" id="PF01590">
    <property type="entry name" value="GAF"/>
    <property type="match status" value="1"/>
</dbReference>
<dbReference type="PATRIC" id="fig|472175.3.peg.632"/>
<protein>
    <recommendedName>
        <fullName evidence="2">histidine kinase</fullName>
        <ecNumber evidence="2">2.7.13.3</ecNumber>
    </recommendedName>
</protein>
<comment type="catalytic activity">
    <reaction evidence="1">
        <text>ATP + protein L-histidine = ADP + protein N-phospho-L-histidine.</text>
        <dbReference type="EC" id="2.7.13.3"/>
    </reaction>
</comment>
<dbReference type="Gene3D" id="3.30.565.10">
    <property type="entry name" value="Histidine kinase-like ATPase, C-terminal domain"/>
    <property type="match status" value="1"/>
</dbReference>
<proteinExistence type="predicted"/>
<evidence type="ECO:0000256" key="1">
    <source>
        <dbReference type="ARBA" id="ARBA00000085"/>
    </source>
</evidence>
<accession>A0A084U9F9</accession>
<dbReference type="STRING" id="472175.EL18_00611"/>
<dbReference type="GO" id="GO:0004673">
    <property type="term" value="F:protein histidine kinase activity"/>
    <property type="evidence" value="ECO:0007669"/>
    <property type="project" value="UniProtKB-EC"/>
</dbReference>
<gene>
    <name evidence="4" type="ORF">EL18_00611</name>
</gene>
<dbReference type="Pfam" id="PF02518">
    <property type="entry name" value="HATPase_c"/>
    <property type="match status" value="1"/>
</dbReference>
<dbReference type="SMART" id="SM00065">
    <property type="entry name" value="GAF"/>
    <property type="match status" value="1"/>
</dbReference>
<evidence type="ECO:0000313" key="4">
    <source>
        <dbReference type="EMBL" id="KFB09595.1"/>
    </source>
</evidence>
<comment type="caution">
    <text evidence="4">The sequence shown here is derived from an EMBL/GenBank/DDBJ whole genome shotgun (WGS) entry which is preliminary data.</text>
</comment>
<evidence type="ECO:0000313" key="5">
    <source>
        <dbReference type="Proteomes" id="UP000053675"/>
    </source>
</evidence>
<evidence type="ECO:0000256" key="2">
    <source>
        <dbReference type="ARBA" id="ARBA00012438"/>
    </source>
</evidence>
<dbReference type="InterPro" id="IPR036890">
    <property type="entry name" value="HATPase_C_sf"/>
</dbReference>
<keyword evidence="5" id="KW-1185">Reference proteome</keyword>
<dbReference type="InterPro" id="IPR029016">
    <property type="entry name" value="GAF-like_dom_sf"/>
</dbReference>
<dbReference type="InterPro" id="IPR004358">
    <property type="entry name" value="Sig_transdc_His_kin-like_C"/>
</dbReference>
<dbReference type="Proteomes" id="UP000053675">
    <property type="component" value="Unassembled WGS sequence"/>
</dbReference>
<dbReference type="PANTHER" id="PTHR43102">
    <property type="entry name" value="SLR1143 PROTEIN"/>
    <property type="match status" value="1"/>
</dbReference>
<organism evidence="4 5">
    <name type="scientific">Nitratireductor basaltis</name>
    <dbReference type="NCBI Taxonomy" id="472175"/>
    <lineage>
        <taxon>Bacteria</taxon>
        <taxon>Pseudomonadati</taxon>
        <taxon>Pseudomonadota</taxon>
        <taxon>Alphaproteobacteria</taxon>
        <taxon>Hyphomicrobiales</taxon>
        <taxon>Phyllobacteriaceae</taxon>
        <taxon>Nitratireductor</taxon>
    </lineage>
</organism>
<dbReference type="SUPFAM" id="SSF55874">
    <property type="entry name" value="ATPase domain of HSP90 chaperone/DNA topoisomerase II/histidine kinase"/>
    <property type="match status" value="1"/>
</dbReference>
<dbReference type="PANTHER" id="PTHR43102:SF2">
    <property type="entry name" value="GAF DOMAIN-CONTAINING PROTEIN"/>
    <property type="match status" value="1"/>
</dbReference>
<dbReference type="PROSITE" id="PS50109">
    <property type="entry name" value="HIS_KIN"/>
    <property type="match status" value="1"/>
</dbReference>
<evidence type="ECO:0000259" key="3">
    <source>
        <dbReference type="PROSITE" id="PS50109"/>
    </source>
</evidence>
<dbReference type="EMBL" id="JMQM01000001">
    <property type="protein sequence ID" value="KFB09595.1"/>
    <property type="molecule type" value="Genomic_DNA"/>
</dbReference>
<name>A0A084U9F9_9HYPH</name>
<dbReference type="OrthoDB" id="341208at2"/>
<dbReference type="eggNOG" id="COG2205">
    <property type="taxonomic scope" value="Bacteria"/>
</dbReference>
<dbReference type="InterPro" id="IPR011495">
    <property type="entry name" value="Sig_transdc_His_kin_sub2_dim/P"/>
</dbReference>
<dbReference type="Pfam" id="PF07568">
    <property type="entry name" value="HisKA_2"/>
    <property type="match status" value="1"/>
</dbReference>
<sequence length="365" mass="38923">MTAFTPSIIPRNEPQRLAAVRRYDILDTPPDGAFDRVTAIAARRFGVPIAIISIVDSDRIWFKSHHGLPVEQIDREPGLCASAILSPEPHILPDASVDPRSLANPLVAGDFGLRFYAGVPLTTSDGFNLGTLCVIDKAPRTVAADEIEDLKDLASVVMDQMELRLSARNAVAKAEILAREIDHRVMNSLQFVSGMLTLQSRGDHLSDATAEQLKIAANRVAAVARVHRHFQSGEAAEFTSCITFLRRLCADLSDIVGKPISVGGDEGEIPTTRIQSIGLIVNELVTNAAKHGEGKIDVYFRITSKTHEISVCDEGSGLPSGYNPTSGGGLGTKVVAALASQLDGRVIAGRSPSGRGSCVTVAFPA</sequence>
<dbReference type="PRINTS" id="PR00344">
    <property type="entry name" value="BCTRLSENSOR"/>
</dbReference>
<feature type="domain" description="Histidine kinase" evidence="3">
    <location>
        <begin position="280"/>
        <end position="365"/>
    </location>
</feature>
<dbReference type="InterPro" id="IPR005467">
    <property type="entry name" value="His_kinase_dom"/>
</dbReference>
<dbReference type="SMART" id="SM00387">
    <property type="entry name" value="HATPase_c"/>
    <property type="match status" value="1"/>
</dbReference>
<dbReference type="RefSeq" id="WP_081871073.1">
    <property type="nucleotide sequence ID" value="NZ_JMQM01000001.1"/>
</dbReference>